<dbReference type="RefSeq" id="WP_160498561.1">
    <property type="nucleotide sequence ID" value="NZ_WUBI01000002.1"/>
</dbReference>
<evidence type="ECO:0000313" key="2">
    <source>
        <dbReference type="Proteomes" id="UP000460318"/>
    </source>
</evidence>
<dbReference type="Proteomes" id="UP000460318">
    <property type="component" value="Unassembled WGS sequence"/>
</dbReference>
<keyword evidence="2" id="KW-1185">Reference proteome</keyword>
<gene>
    <name evidence="1" type="ORF">GRF59_15130</name>
</gene>
<evidence type="ECO:0000313" key="1">
    <source>
        <dbReference type="EMBL" id="MWV44954.1"/>
    </source>
</evidence>
<organism evidence="1 2">
    <name type="scientific">Paenibacillus dendrobii</name>
    <dbReference type="NCBI Taxonomy" id="2691084"/>
    <lineage>
        <taxon>Bacteria</taxon>
        <taxon>Bacillati</taxon>
        <taxon>Bacillota</taxon>
        <taxon>Bacilli</taxon>
        <taxon>Bacillales</taxon>
        <taxon>Paenibacillaceae</taxon>
        <taxon>Paenibacillus</taxon>
    </lineage>
</organism>
<comment type="caution">
    <text evidence="1">The sequence shown here is derived from an EMBL/GenBank/DDBJ whole genome shotgun (WGS) entry which is preliminary data.</text>
</comment>
<accession>A0A7X3IJ62</accession>
<name>A0A7X3IJ62_9BACL</name>
<sequence>MTKHFKEMQDMYYDGDKDYYDDRDVSPEMKQGTKDCIKYIEEVIDNEATWLKQEAQKKYYREPYKSDPEFVSALIK</sequence>
<proteinExistence type="predicted"/>
<dbReference type="AlphaFoldDB" id="A0A7X3IJ62"/>
<reference evidence="1 2" key="1">
    <citation type="submission" date="2019-12" db="EMBL/GenBank/DDBJ databases">
        <title>Paenibacillus sp. nov., an endophytic bacterium isolated from the stem of Dendrobium.</title>
        <authorList>
            <person name="Zhao R."/>
        </authorList>
    </citation>
    <scope>NUCLEOTIDE SEQUENCE [LARGE SCALE GENOMIC DNA]</scope>
    <source>
        <strain evidence="1 2">HJL G12</strain>
    </source>
</reference>
<protein>
    <submittedName>
        <fullName evidence="1">Uncharacterized protein</fullName>
    </submittedName>
</protein>
<dbReference type="EMBL" id="WUBI01000002">
    <property type="protein sequence ID" value="MWV44954.1"/>
    <property type="molecule type" value="Genomic_DNA"/>
</dbReference>